<gene>
    <name evidence="2" type="ORF">CO2235_MP70208</name>
    <name evidence="1" type="ORF">CO2235_U880032</name>
</gene>
<evidence type="ECO:0000313" key="1">
    <source>
        <dbReference type="EMBL" id="SPC10104.1"/>
    </source>
</evidence>
<dbReference type="Proteomes" id="UP000256862">
    <property type="component" value="Plasmid CO2235_mp"/>
</dbReference>
<dbReference type="EMBL" id="OGUS01000142">
    <property type="protein sequence ID" value="SPC23517.1"/>
    <property type="molecule type" value="Genomic_DNA"/>
</dbReference>
<organism evidence="2">
    <name type="scientific">Cupriavidus oxalaticus</name>
    <dbReference type="NCBI Taxonomy" id="96344"/>
    <lineage>
        <taxon>Bacteria</taxon>
        <taxon>Pseudomonadati</taxon>
        <taxon>Pseudomonadota</taxon>
        <taxon>Betaproteobacteria</taxon>
        <taxon>Burkholderiales</taxon>
        <taxon>Burkholderiaceae</taxon>
        <taxon>Cupriavidus</taxon>
    </lineage>
</organism>
<dbReference type="AlphaFoldDB" id="A0A375GHA2"/>
<reference evidence="3" key="2">
    <citation type="submission" date="2018-01" db="EMBL/GenBank/DDBJ databases">
        <authorList>
            <person name="Gaut B.S."/>
            <person name="Morton B.R."/>
            <person name="Clegg M.T."/>
            <person name="Duvall M.R."/>
        </authorList>
    </citation>
    <scope>NUCLEOTIDE SEQUENCE [LARGE SCALE GENOMIC DNA]</scope>
</reference>
<sequence length="43" mass="4641">MGVRSRADMTKHSSRNNSMSIVLLVVGEAIDVQCMDAFASLSI</sequence>
<evidence type="ECO:0000313" key="2">
    <source>
        <dbReference type="EMBL" id="SPC23517.1"/>
    </source>
</evidence>
<accession>A0A375GHA2</accession>
<reference evidence="2" key="1">
    <citation type="submission" date="2018-01" db="EMBL/GenBank/DDBJ databases">
        <authorList>
            <person name="Clerissi C."/>
        </authorList>
    </citation>
    <scope>NUCLEOTIDE SEQUENCE</scope>
    <source>
        <strain evidence="2">Cupriavidus oxalaticus LMG 2235</strain>
    </source>
</reference>
<comment type="caution">
    <text evidence="2">The sequence shown here is derived from an EMBL/GenBank/DDBJ whole genome shotgun (WGS) entry which is preliminary data.</text>
</comment>
<name>A0A375GHA2_9BURK</name>
<proteinExistence type="predicted"/>
<dbReference type="EMBL" id="OGUS01000096">
    <property type="protein sequence ID" value="SPC10104.1"/>
    <property type="molecule type" value="Genomic_DNA"/>
</dbReference>
<evidence type="ECO:0000313" key="3">
    <source>
        <dbReference type="Proteomes" id="UP000256862"/>
    </source>
</evidence>
<protein>
    <submittedName>
        <fullName evidence="2">Uncharacterized protein</fullName>
    </submittedName>
</protein>